<comment type="subcellular location">
    <subcellularLocation>
        <location evidence="1">Cell envelope</location>
    </subcellularLocation>
</comment>
<name>A0A380FLP0_STAGA</name>
<reference evidence="7 8" key="1">
    <citation type="submission" date="2018-06" db="EMBL/GenBank/DDBJ databases">
        <authorList>
            <consortium name="Pathogen Informatics"/>
            <person name="Doyle S."/>
        </authorList>
    </citation>
    <scope>NUCLEOTIDE SEQUENCE [LARGE SCALE GENOMIC DNA]</scope>
    <source>
        <strain evidence="7 8">NCTC12195</strain>
    </source>
</reference>
<dbReference type="Proteomes" id="UP000255277">
    <property type="component" value="Unassembled WGS sequence"/>
</dbReference>
<evidence type="ECO:0000256" key="1">
    <source>
        <dbReference type="ARBA" id="ARBA00004196"/>
    </source>
</evidence>
<dbReference type="EMBL" id="UHDK01000001">
    <property type="protein sequence ID" value="SUM34373.1"/>
    <property type="molecule type" value="Genomic_DNA"/>
</dbReference>
<dbReference type="AlphaFoldDB" id="A0A380FLP0"/>
<sequence>MFIMADKGENDPNLKSQEKDPVWQDLDAVKNNRVSVVDRNTWARARGIISSEQIAKELVEISKKQKEDKQQK</sequence>
<evidence type="ECO:0000313" key="7">
    <source>
        <dbReference type="EMBL" id="SUM34373.1"/>
    </source>
</evidence>
<dbReference type="PANTHER" id="PTHR30532">
    <property type="entry name" value="IRON III DICITRATE-BINDING PERIPLASMIC PROTEIN"/>
    <property type="match status" value="1"/>
</dbReference>
<keyword evidence="3" id="KW-0813">Transport</keyword>
<feature type="region of interest" description="Disordered" evidence="5">
    <location>
        <begin position="1"/>
        <end position="20"/>
    </location>
</feature>
<dbReference type="PANTHER" id="PTHR30532:SF29">
    <property type="entry name" value="FE(3+) DICITRATE-BINDING PERIPLASMIC PROTEIN"/>
    <property type="match status" value="1"/>
</dbReference>
<evidence type="ECO:0000256" key="2">
    <source>
        <dbReference type="ARBA" id="ARBA00008814"/>
    </source>
</evidence>
<dbReference type="GO" id="GO:1901678">
    <property type="term" value="P:iron coordination entity transport"/>
    <property type="evidence" value="ECO:0007669"/>
    <property type="project" value="UniProtKB-ARBA"/>
</dbReference>
<dbReference type="Gene3D" id="3.40.50.1980">
    <property type="entry name" value="Nitrogenase molybdenum iron protein domain"/>
    <property type="match status" value="1"/>
</dbReference>
<dbReference type="GO" id="GO:0030288">
    <property type="term" value="C:outer membrane-bounded periplasmic space"/>
    <property type="evidence" value="ECO:0007669"/>
    <property type="project" value="TreeGrafter"/>
</dbReference>
<dbReference type="InterPro" id="IPR002491">
    <property type="entry name" value="ABC_transptr_periplasmic_BD"/>
</dbReference>
<comment type="similarity">
    <text evidence="2">Belongs to the bacterial solute-binding protein 8 family.</text>
</comment>
<gene>
    <name evidence="7" type="ORF">NCTC12195_03898</name>
</gene>
<organism evidence="7 8">
    <name type="scientific">Staphylococcus gallinarum</name>
    <dbReference type="NCBI Taxonomy" id="1293"/>
    <lineage>
        <taxon>Bacteria</taxon>
        <taxon>Bacillati</taxon>
        <taxon>Bacillota</taxon>
        <taxon>Bacilli</taxon>
        <taxon>Bacillales</taxon>
        <taxon>Staphylococcaceae</taxon>
        <taxon>Staphylococcus</taxon>
    </lineage>
</organism>
<accession>A0A380FLP0</accession>
<dbReference type="PROSITE" id="PS50983">
    <property type="entry name" value="FE_B12_PBP"/>
    <property type="match status" value="1"/>
</dbReference>
<protein>
    <submittedName>
        <fullName evidence="7">Cobalamin Fe3+-siderophores ABC transporter periplasmic protein</fullName>
    </submittedName>
</protein>
<dbReference type="InterPro" id="IPR051313">
    <property type="entry name" value="Bact_iron-sidero_bind"/>
</dbReference>
<feature type="domain" description="Fe/B12 periplasmic-binding" evidence="6">
    <location>
        <begin position="1"/>
        <end position="66"/>
    </location>
</feature>
<evidence type="ECO:0000313" key="8">
    <source>
        <dbReference type="Proteomes" id="UP000255277"/>
    </source>
</evidence>
<evidence type="ECO:0000256" key="5">
    <source>
        <dbReference type="SAM" id="MobiDB-lite"/>
    </source>
</evidence>
<dbReference type="SUPFAM" id="SSF53807">
    <property type="entry name" value="Helical backbone' metal receptor"/>
    <property type="match status" value="1"/>
</dbReference>
<evidence type="ECO:0000256" key="3">
    <source>
        <dbReference type="ARBA" id="ARBA00022448"/>
    </source>
</evidence>
<keyword evidence="4" id="KW-0732">Signal</keyword>
<proteinExistence type="inferred from homology"/>
<evidence type="ECO:0000256" key="4">
    <source>
        <dbReference type="ARBA" id="ARBA00022729"/>
    </source>
</evidence>
<evidence type="ECO:0000259" key="6">
    <source>
        <dbReference type="PROSITE" id="PS50983"/>
    </source>
</evidence>